<accession>A0ABV6AEX3</accession>
<dbReference type="Pfam" id="PF01814">
    <property type="entry name" value="Hemerythrin"/>
    <property type="match status" value="1"/>
</dbReference>
<dbReference type="InterPro" id="IPR019903">
    <property type="entry name" value="RIC_family"/>
</dbReference>
<keyword evidence="3" id="KW-0479">Metal-binding</keyword>
<dbReference type="InterPro" id="IPR012312">
    <property type="entry name" value="Hemerythrin-like"/>
</dbReference>
<dbReference type="EMBL" id="JBHMAA010000007">
    <property type="protein sequence ID" value="MFB9948238.1"/>
    <property type="molecule type" value="Genomic_DNA"/>
</dbReference>
<dbReference type="Gene3D" id="1.10.3910.10">
    <property type="entry name" value="SP0561-like"/>
    <property type="match status" value="1"/>
</dbReference>
<dbReference type="Pfam" id="PF04405">
    <property type="entry name" value="ScdA_N"/>
    <property type="match status" value="1"/>
</dbReference>
<dbReference type="RefSeq" id="WP_377257301.1">
    <property type="nucleotide sequence ID" value="NZ_JBHMAA010000007.1"/>
</dbReference>
<evidence type="ECO:0000256" key="2">
    <source>
        <dbReference type="ARBA" id="ARBA00022490"/>
    </source>
</evidence>
<sequence>MNEISPDKTVAAIAAELPGAAELFRRHDISFCCGGNVPLAQAAEEAGLSLDNLIADLETLEASAGRNAPDETSALIAHILRRYHATHREELGWLIPLAQKVERVHGAHPSAPIGLSETLTRLRDELESHMLKEEQVLFPMMQRGGSPMIVHPITEMRHEHDDEAQHLQAIEHVTHGLALPQGACGSWTALYTGLRKFTDDLVVHMHLENAVLFPRFEKTSQPAG</sequence>
<dbReference type="Gene3D" id="1.20.120.520">
    <property type="entry name" value="nmb1532 protein domain like"/>
    <property type="match status" value="1"/>
</dbReference>
<evidence type="ECO:0000259" key="5">
    <source>
        <dbReference type="Pfam" id="PF01814"/>
    </source>
</evidence>
<dbReference type="Proteomes" id="UP001589692">
    <property type="component" value="Unassembled WGS sequence"/>
</dbReference>
<comment type="subcellular location">
    <subcellularLocation>
        <location evidence="1">Cytoplasm</location>
    </subcellularLocation>
</comment>
<reference evidence="6 7" key="1">
    <citation type="submission" date="2024-09" db="EMBL/GenBank/DDBJ databases">
        <authorList>
            <person name="Sun Q."/>
            <person name="Mori K."/>
        </authorList>
    </citation>
    <scope>NUCLEOTIDE SEQUENCE [LARGE SCALE GENOMIC DNA]</scope>
    <source>
        <strain evidence="6 7">TBRC 4938</strain>
    </source>
</reference>
<name>A0ABV6AEX3_9HYPH</name>
<evidence type="ECO:0000313" key="6">
    <source>
        <dbReference type="EMBL" id="MFB9948238.1"/>
    </source>
</evidence>
<feature type="domain" description="Hemerythrin-like" evidence="5">
    <location>
        <begin position="76"/>
        <end position="215"/>
    </location>
</feature>
<organism evidence="6 7">
    <name type="scientific">Rhizobium puerariae</name>
    <dbReference type="NCBI Taxonomy" id="1585791"/>
    <lineage>
        <taxon>Bacteria</taxon>
        <taxon>Pseudomonadati</taxon>
        <taxon>Pseudomonadota</taxon>
        <taxon>Alphaproteobacteria</taxon>
        <taxon>Hyphomicrobiales</taxon>
        <taxon>Rhizobiaceae</taxon>
        <taxon>Rhizobium/Agrobacterium group</taxon>
        <taxon>Rhizobium</taxon>
    </lineage>
</organism>
<dbReference type="InterPro" id="IPR038062">
    <property type="entry name" value="ScdA-like_N_sf"/>
</dbReference>
<dbReference type="PANTHER" id="PTHR36438">
    <property type="entry name" value="IRON-SULFUR CLUSTER REPAIR PROTEIN YTFE"/>
    <property type="match status" value="1"/>
</dbReference>
<dbReference type="NCBIfam" id="TIGR03652">
    <property type="entry name" value="FeS_repair_RIC"/>
    <property type="match status" value="1"/>
</dbReference>
<keyword evidence="2" id="KW-0963">Cytoplasm</keyword>
<protein>
    <submittedName>
        <fullName evidence="6">Iron-sulfur cluster repair di-iron protein</fullName>
    </submittedName>
</protein>
<gene>
    <name evidence="6" type="primary">ric</name>
    <name evidence="6" type="ORF">ACFFP0_05225</name>
</gene>
<keyword evidence="4" id="KW-0408">Iron</keyword>
<evidence type="ECO:0000256" key="4">
    <source>
        <dbReference type="ARBA" id="ARBA00023004"/>
    </source>
</evidence>
<evidence type="ECO:0000256" key="1">
    <source>
        <dbReference type="ARBA" id="ARBA00004496"/>
    </source>
</evidence>
<dbReference type="PANTHER" id="PTHR36438:SF1">
    <property type="entry name" value="IRON-SULFUR CLUSTER REPAIR PROTEIN YTFE"/>
    <property type="match status" value="1"/>
</dbReference>
<keyword evidence="7" id="KW-1185">Reference proteome</keyword>
<evidence type="ECO:0000313" key="7">
    <source>
        <dbReference type="Proteomes" id="UP001589692"/>
    </source>
</evidence>
<comment type="caution">
    <text evidence="6">The sequence shown here is derived from an EMBL/GenBank/DDBJ whole genome shotgun (WGS) entry which is preliminary data.</text>
</comment>
<evidence type="ECO:0000256" key="3">
    <source>
        <dbReference type="ARBA" id="ARBA00022723"/>
    </source>
</evidence>
<proteinExistence type="predicted"/>